<evidence type="ECO:0000256" key="2">
    <source>
        <dbReference type="HAMAP-Rule" id="MF_00457"/>
    </source>
</evidence>
<dbReference type="EMBL" id="LWMT01000273">
    <property type="protein sequence ID" value="KZX10553.1"/>
    <property type="molecule type" value="Genomic_DNA"/>
</dbReference>
<dbReference type="SMART" id="SM00849">
    <property type="entry name" value="Lactamase_B"/>
    <property type="match status" value="1"/>
</dbReference>
<organism evidence="4 5">
    <name type="scientific">Methanobrevibacter filiformis</name>
    <dbReference type="NCBI Taxonomy" id="55758"/>
    <lineage>
        <taxon>Archaea</taxon>
        <taxon>Methanobacteriati</taxon>
        <taxon>Methanobacteriota</taxon>
        <taxon>Methanomada group</taxon>
        <taxon>Methanobacteria</taxon>
        <taxon>Methanobacteriales</taxon>
        <taxon>Methanobacteriaceae</taxon>
        <taxon>Methanobrevibacter</taxon>
    </lineage>
</organism>
<evidence type="ECO:0000313" key="5">
    <source>
        <dbReference type="Proteomes" id="UP000077066"/>
    </source>
</evidence>
<keyword evidence="5" id="KW-1185">Reference proteome</keyword>
<protein>
    <recommendedName>
        <fullName evidence="2">UPF0173 metal-dependent hydrolase MBFIL_17260</fullName>
    </recommendedName>
</protein>
<reference evidence="4 5" key="1">
    <citation type="submission" date="2016-04" db="EMBL/GenBank/DDBJ databases">
        <title>Genome sequence of Methanobrevibacter filiformis DSM 11501.</title>
        <authorList>
            <person name="Poehlein A."/>
            <person name="Seedorf H."/>
            <person name="Daniel R."/>
        </authorList>
    </citation>
    <scope>NUCLEOTIDE SEQUENCE [LARGE SCALE GENOMIC DNA]</scope>
    <source>
        <strain evidence="4 5">DSM 11501</strain>
    </source>
</reference>
<evidence type="ECO:0000256" key="1">
    <source>
        <dbReference type="ARBA" id="ARBA00022801"/>
    </source>
</evidence>
<dbReference type="RefSeq" id="WP_066973671.1">
    <property type="nucleotide sequence ID" value="NZ_LWMT01000273.1"/>
</dbReference>
<dbReference type="Pfam" id="PF13483">
    <property type="entry name" value="Lactamase_B_3"/>
    <property type="match status" value="1"/>
</dbReference>
<dbReference type="InterPro" id="IPR036866">
    <property type="entry name" value="RibonucZ/Hydroxyglut_hydro"/>
</dbReference>
<dbReference type="Gene3D" id="3.60.15.10">
    <property type="entry name" value="Ribonuclease Z/Hydroxyacylglutathione hydrolase-like"/>
    <property type="match status" value="1"/>
</dbReference>
<dbReference type="InterPro" id="IPR050114">
    <property type="entry name" value="UPF0173_UPF0282_UlaG_hydrolase"/>
</dbReference>
<accession>A0A165ZCZ4</accession>
<dbReference type="PANTHER" id="PTHR43546">
    <property type="entry name" value="UPF0173 METAL-DEPENDENT HYDROLASE MJ1163-RELATED"/>
    <property type="match status" value="1"/>
</dbReference>
<name>A0A165ZCZ4_9EURY</name>
<dbReference type="NCBIfam" id="NF001911">
    <property type="entry name" value="PRK00685.1"/>
    <property type="match status" value="1"/>
</dbReference>
<keyword evidence="1 2" id="KW-0378">Hydrolase</keyword>
<evidence type="ECO:0000259" key="3">
    <source>
        <dbReference type="SMART" id="SM00849"/>
    </source>
</evidence>
<dbReference type="HAMAP" id="MF_00457">
    <property type="entry name" value="UPF0173"/>
    <property type="match status" value="1"/>
</dbReference>
<dbReference type="InterPro" id="IPR001279">
    <property type="entry name" value="Metallo-B-lactamas"/>
</dbReference>
<dbReference type="InterPro" id="IPR022877">
    <property type="entry name" value="UPF0173"/>
</dbReference>
<evidence type="ECO:0000313" key="4">
    <source>
        <dbReference type="EMBL" id="KZX10553.1"/>
    </source>
</evidence>
<dbReference type="STRING" id="55758.MBFIL_17260"/>
<dbReference type="SUPFAM" id="SSF56281">
    <property type="entry name" value="Metallo-hydrolase/oxidoreductase"/>
    <property type="match status" value="1"/>
</dbReference>
<dbReference type="AlphaFoldDB" id="A0A165ZCZ4"/>
<sequence length="232" mass="25305">MEIQWLGHSAFEIISDKGLKFLIDPFISNNPSTNIAVEEIDVDYILLTHGHSDHFGDTLEIANRTGATTIAIHELALFVSQQGFNTISMNIGGSISVSGVKITMLEAIHSSSIDFIEEPISGGSAASFLIETEDGTKIFHAGDTGLFSDMETVIGALYKPDIALIPIGGKFTMGPFEGALATMWISPKKVIPMHYNTFPVIEQDTNIFSNFVKQFNPNIDVIVLNSGETFKY</sequence>
<dbReference type="PANTHER" id="PTHR43546:SF3">
    <property type="entry name" value="UPF0173 METAL-DEPENDENT HYDROLASE MJ1163"/>
    <property type="match status" value="1"/>
</dbReference>
<feature type="domain" description="Metallo-beta-lactamase" evidence="3">
    <location>
        <begin position="7"/>
        <end position="194"/>
    </location>
</feature>
<comment type="caution">
    <text evidence="4">The sequence shown here is derived from an EMBL/GenBank/DDBJ whole genome shotgun (WGS) entry which is preliminary data.</text>
</comment>
<dbReference type="Proteomes" id="UP000077066">
    <property type="component" value="Unassembled WGS sequence"/>
</dbReference>
<dbReference type="OrthoDB" id="28313at2157"/>
<dbReference type="GO" id="GO:0016787">
    <property type="term" value="F:hydrolase activity"/>
    <property type="evidence" value="ECO:0007669"/>
    <property type="project" value="UniProtKB-UniRule"/>
</dbReference>
<dbReference type="PATRIC" id="fig|55758.3.peg.1942"/>
<gene>
    <name evidence="4" type="primary">gloB</name>
    <name evidence="4" type="ORF">MBFIL_17260</name>
</gene>
<comment type="similarity">
    <text evidence="2">Belongs to the UPF0173 family.</text>
</comment>
<proteinExistence type="inferred from homology"/>